<dbReference type="RefSeq" id="WP_076346570.1">
    <property type="nucleotide sequence ID" value="NZ_CP019082.1"/>
</dbReference>
<protein>
    <submittedName>
        <fullName evidence="1">Uncharacterized protein</fullName>
    </submittedName>
</protein>
<sequence>MNRRTRSSARNKARFAPVFEGLEGRLVLSSSALSIPGGGLAASATGDVSSFPLRFRPFNAKYQGFYTIGPAQSPGFATQLYMYGGGTSSSFLHGDIQLAYYVPVDASQPAVGMANMMVKNISSTGDDLGADFQAVPGAVDKAGRPNQFTWTVNSNVGGTYAGAEGSGTLQLIYYPGRKIPRGATAAGRIGVVFRGSLGTTNINNITRNS</sequence>
<proteinExistence type="predicted"/>
<accession>A0A1U7CQU3</accession>
<evidence type="ECO:0000313" key="2">
    <source>
        <dbReference type="Proteomes" id="UP000186309"/>
    </source>
</evidence>
<dbReference type="AlphaFoldDB" id="A0A1U7CQU3"/>
<dbReference type="Proteomes" id="UP000186309">
    <property type="component" value="Chromosome"/>
</dbReference>
<keyword evidence="2" id="KW-1185">Reference proteome</keyword>
<dbReference type="STRING" id="1387353.BSF38_02828"/>
<dbReference type="KEGG" id="pbor:BSF38_02828"/>
<gene>
    <name evidence="1" type="ORF">BSF38_02828</name>
</gene>
<dbReference type="OrthoDB" id="295916at2"/>
<name>A0A1U7CQU3_9BACT</name>
<reference evidence="2" key="1">
    <citation type="submission" date="2016-12" db="EMBL/GenBank/DDBJ databases">
        <title>Comparative genomics of four Isosphaeraceae planctomycetes: a common pool of plasmids and glycoside hydrolase genes.</title>
        <authorList>
            <person name="Ivanova A."/>
        </authorList>
    </citation>
    <scope>NUCLEOTIDE SEQUENCE [LARGE SCALE GENOMIC DNA]</scope>
    <source>
        <strain evidence="2">PX4</strain>
    </source>
</reference>
<dbReference type="EMBL" id="CP019082">
    <property type="protein sequence ID" value="APW61314.1"/>
    <property type="molecule type" value="Genomic_DNA"/>
</dbReference>
<organism evidence="1 2">
    <name type="scientific">Paludisphaera borealis</name>
    <dbReference type="NCBI Taxonomy" id="1387353"/>
    <lineage>
        <taxon>Bacteria</taxon>
        <taxon>Pseudomonadati</taxon>
        <taxon>Planctomycetota</taxon>
        <taxon>Planctomycetia</taxon>
        <taxon>Isosphaerales</taxon>
        <taxon>Isosphaeraceae</taxon>
        <taxon>Paludisphaera</taxon>
    </lineage>
</organism>
<evidence type="ECO:0000313" key="1">
    <source>
        <dbReference type="EMBL" id="APW61314.1"/>
    </source>
</evidence>